<dbReference type="NCBIfam" id="TIGR00507">
    <property type="entry name" value="aroE"/>
    <property type="match status" value="1"/>
</dbReference>
<evidence type="ECO:0000313" key="13">
    <source>
        <dbReference type="Proteomes" id="UP001147653"/>
    </source>
</evidence>
<evidence type="ECO:0000259" key="10">
    <source>
        <dbReference type="Pfam" id="PF08501"/>
    </source>
</evidence>
<reference evidence="12" key="1">
    <citation type="submission" date="2022-10" db="EMBL/GenBank/DDBJ databases">
        <title>The WGS of Solirubrobacter phytolaccae KCTC 29190.</title>
        <authorList>
            <person name="Jiang Z."/>
        </authorList>
    </citation>
    <scope>NUCLEOTIDE SEQUENCE</scope>
    <source>
        <strain evidence="12">KCTC 29190</strain>
    </source>
</reference>
<dbReference type="PANTHER" id="PTHR21089:SF1">
    <property type="entry name" value="BIFUNCTIONAL 3-DEHYDROQUINATE DEHYDRATASE_SHIKIMATE DEHYDROGENASE, CHLOROPLASTIC"/>
    <property type="match status" value="1"/>
</dbReference>
<keyword evidence="6 8" id="KW-0057">Aromatic amino acid biosynthesis</keyword>
<evidence type="ECO:0000256" key="4">
    <source>
        <dbReference type="ARBA" id="ARBA00022857"/>
    </source>
</evidence>
<dbReference type="RefSeq" id="WP_270023081.1">
    <property type="nucleotide sequence ID" value="NZ_JAPDDP010000001.1"/>
</dbReference>
<dbReference type="Gene3D" id="3.40.50.720">
    <property type="entry name" value="NAD(P)-binding Rossmann-like Domain"/>
    <property type="match status" value="1"/>
</dbReference>
<dbReference type="Pfam" id="PF01488">
    <property type="entry name" value="Shikimate_DH"/>
    <property type="match status" value="1"/>
</dbReference>
<feature type="binding site" evidence="8">
    <location>
        <begin position="13"/>
        <end position="15"/>
    </location>
    <ligand>
        <name>shikimate</name>
        <dbReference type="ChEBI" id="CHEBI:36208"/>
    </ligand>
</feature>
<evidence type="ECO:0000256" key="6">
    <source>
        <dbReference type="ARBA" id="ARBA00023141"/>
    </source>
</evidence>
<feature type="binding site" evidence="8">
    <location>
        <begin position="146"/>
        <end position="151"/>
    </location>
    <ligand>
        <name>NADP(+)</name>
        <dbReference type="ChEBI" id="CHEBI:58349"/>
    </ligand>
</feature>
<evidence type="ECO:0000313" key="12">
    <source>
        <dbReference type="EMBL" id="MDA0178813.1"/>
    </source>
</evidence>
<evidence type="ECO:0000256" key="2">
    <source>
        <dbReference type="ARBA" id="ARBA00012962"/>
    </source>
</evidence>
<name>A0A9X3N330_9ACTN</name>
<evidence type="ECO:0000256" key="1">
    <source>
        <dbReference type="ARBA" id="ARBA00004871"/>
    </source>
</evidence>
<dbReference type="InterPro" id="IPR022893">
    <property type="entry name" value="Shikimate_DH_fam"/>
</dbReference>
<evidence type="ECO:0000256" key="7">
    <source>
        <dbReference type="ARBA" id="ARBA00049442"/>
    </source>
</evidence>
<dbReference type="Proteomes" id="UP001147653">
    <property type="component" value="Unassembled WGS sequence"/>
</dbReference>
<sequence>MRLGVCGWPVAHSRSPQMHNAALAQLGLTQWRYQRLPLPPHLFEATVRALPQAGFRGVNVTIPHKEAALQLADEATETAKAIGAANTLTFENGVIHADNTDATGFLTSLKTSAYDKTALVLGAGGSARAVIYALKQAGVDELRIWNRTEAKAHALAEEFNATVSDETADIIVNCTSVGLHDPGDTFKELPLSADELGAGCTVVDMVYRHGGTLLLNAAKANGAEVVDGLEILVAQGAASLERWTGRTAPDQAMREAVADIAT</sequence>
<keyword evidence="4 8" id="KW-0521">NADP</keyword>
<dbReference type="PANTHER" id="PTHR21089">
    <property type="entry name" value="SHIKIMATE DEHYDROGENASE"/>
    <property type="match status" value="1"/>
</dbReference>
<feature type="binding site" evidence="8">
    <location>
        <position position="101"/>
    </location>
    <ligand>
        <name>shikimate</name>
        <dbReference type="ChEBI" id="CHEBI:36208"/>
    </ligand>
</feature>
<feature type="domain" description="Shikimate dehydrogenase substrate binding N-terminal" evidence="10">
    <location>
        <begin position="5"/>
        <end position="88"/>
    </location>
</feature>
<dbReference type="GO" id="GO:0050661">
    <property type="term" value="F:NADP binding"/>
    <property type="evidence" value="ECO:0007669"/>
    <property type="project" value="InterPro"/>
</dbReference>
<feature type="binding site" evidence="8">
    <location>
        <position position="86"/>
    </location>
    <ligand>
        <name>shikimate</name>
        <dbReference type="ChEBI" id="CHEBI:36208"/>
    </ligand>
</feature>
<dbReference type="InterPro" id="IPR036291">
    <property type="entry name" value="NAD(P)-bd_dom_sf"/>
</dbReference>
<feature type="binding site" evidence="8">
    <location>
        <position position="77"/>
    </location>
    <ligand>
        <name>NADP(+)</name>
        <dbReference type="ChEBI" id="CHEBI:58349"/>
    </ligand>
</feature>
<feature type="binding site" evidence="8">
    <location>
        <position position="61"/>
    </location>
    <ligand>
        <name>shikimate</name>
        <dbReference type="ChEBI" id="CHEBI:36208"/>
    </ligand>
</feature>
<dbReference type="InterPro" id="IPR013708">
    <property type="entry name" value="Shikimate_DH-bd_N"/>
</dbReference>
<dbReference type="EMBL" id="JAPDDP010000001">
    <property type="protein sequence ID" value="MDA0178813.1"/>
    <property type="molecule type" value="Genomic_DNA"/>
</dbReference>
<comment type="function">
    <text evidence="8">Involved in the biosynthesis of the chorismate, which leads to the biosynthesis of aromatic amino acids. Catalyzes the reversible NADPH linked reduction of 3-dehydroshikimate (DHSA) to yield shikimate (SA).</text>
</comment>
<keyword evidence="3 8" id="KW-0028">Amino-acid biosynthesis</keyword>
<dbReference type="CDD" id="cd01065">
    <property type="entry name" value="NAD_bind_Shikimate_DH"/>
    <property type="match status" value="1"/>
</dbReference>
<keyword evidence="13" id="KW-1185">Reference proteome</keyword>
<dbReference type="GO" id="GO:0019632">
    <property type="term" value="P:shikimate metabolic process"/>
    <property type="evidence" value="ECO:0007669"/>
    <property type="project" value="InterPro"/>
</dbReference>
<evidence type="ECO:0000256" key="5">
    <source>
        <dbReference type="ARBA" id="ARBA00023002"/>
    </source>
</evidence>
<feature type="binding site" evidence="8">
    <location>
        <position position="235"/>
    </location>
    <ligand>
        <name>shikimate</name>
        <dbReference type="ChEBI" id="CHEBI:36208"/>
    </ligand>
</feature>
<evidence type="ECO:0000256" key="8">
    <source>
        <dbReference type="HAMAP-Rule" id="MF_00222"/>
    </source>
</evidence>
<dbReference type="Gene3D" id="3.40.50.10860">
    <property type="entry name" value="Leucine Dehydrogenase, chain A, domain 1"/>
    <property type="match status" value="1"/>
</dbReference>
<dbReference type="GO" id="GO:0009073">
    <property type="term" value="P:aromatic amino acid family biosynthetic process"/>
    <property type="evidence" value="ECO:0007669"/>
    <property type="project" value="UniProtKB-KW"/>
</dbReference>
<dbReference type="InterPro" id="IPR041121">
    <property type="entry name" value="SDH_C"/>
</dbReference>
<comment type="subunit">
    <text evidence="8">Homodimer.</text>
</comment>
<dbReference type="InterPro" id="IPR006151">
    <property type="entry name" value="Shikm_DH/Glu-tRNA_Rdtase"/>
</dbReference>
<feature type="domain" description="Quinate/shikimate 5-dehydrogenase/glutamyl-tRNA reductase" evidence="9">
    <location>
        <begin position="112"/>
        <end position="162"/>
    </location>
</feature>
<dbReference type="InterPro" id="IPR011342">
    <property type="entry name" value="Shikimate_DH"/>
</dbReference>
<dbReference type="AlphaFoldDB" id="A0A9X3N330"/>
<dbReference type="GO" id="GO:0009423">
    <property type="term" value="P:chorismate biosynthetic process"/>
    <property type="evidence" value="ECO:0007669"/>
    <property type="project" value="UniProtKB-UniRule"/>
</dbReference>
<feature type="domain" description="SDH C-terminal" evidence="11">
    <location>
        <begin position="228"/>
        <end position="257"/>
    </location>
</feature>
<accession>A0A9X3N330</accession>
<evidence type="ECO:0000259" key="11">
    <source>
        <dbReference type="Pfam" id="PF18317"/>
    </source>
</evidence>
<evidence type="ECO:0000259" key="9">
    <source>
        <dbReference type="Pfam" id="PF01488"/>
    </source>
</evidence>
<dbReference type="SUPFAM" id="SSF51735">
    <property type="entry name" value="NAD(P)-binding Rossmann-fold domains"/>
    <property type="match status" value="1"/>
</dbReference>
<dbReference type="EC" id="1.1.1.25" evidence="2 8"/>
<proteinExistence type="inferred from homology"/>
<organism evidence="12 13">
    <name type="scientific">Solirubrobacter phytolaccae</name>
    <dbReference type="NCBI Taxonomy" id="1404360"/>
    <lineage>
        <taxon>Bacteria</taxon>
        <taxon>Bacillati</taxon>
        <taxon>Actinomycetota</taxon>
        <taxon>Thermoleophilia</taxon>
        <taxon>Solirubrobacterales</taxon>
        <taxon>Solirubrobacteraceae</taxon>
        <taxon>Solirubrobacter</taxon>
    </lineage>
</organism>
<protein>
    <recommendedName>
        <fullName evidence="2 8">Shikimate dehydrogenase (NADP(+))</fullName>
        <shortName evidence="8">SDH</shortName>
        <ecNumber evidence="2 8">1.1.1.25</ecNumber>
    </recommendedName>
</protein>
<feature type="binding site" evidence="8">
    <location>
        <position position="228"/>
    </location>
    <ligand>
        <name>NADP(+)</name>
        <dbReference type="ChEBI" id="CHEBI:58349"/>
    </ligand>
</feature>
<dbReference type="InterPro" id="IPR046346">
    <property type="entry name" value="Aminoacid_DH-like_N_sf"/>
</dbReference>
<dbReference type="HAMAP" id="MF_00222">
    <property type="entry name" value="Shikimate_DH_AroE"/>
    <property type="match status" value="1"/>
</dbReference>
<gene>
    <name evidence="8 12" type="primary">aroE</name>
    <name evidence="12" type="ORF">OJ997_00780</name>
</gene>
<dbReference type="GO" id="GO:0005829">
    <property type="term" value="C:cytosol"/>
    <property type="evidence" value="ECO:0007669"/>
    <property type="project" value="TreeGrafter"/>
</dbReference>
<dbReference type="Pfam" id="PF08501">
    <property type="entry name" value="Shikimate_dh_N"/>
    <property type="match status" value="1"/>
</dbReference>
<feature type="binding site" evidence="8">
    <location>
        <position position="207"/>
    </location>
    <ligand>
        <name>shikimate</name>
        <dbReference type="ChEBI" id="CHEBI:36208"/>
    </ligand>
</feature>
<feature type="active site" description="Proton acceptor" evidence="8">
    <location>
        <position position="65"/>
    </location>
</feature>
<dbReference type="GO" id="GO:0008652">
    <property type="term" value="P:amino acid biosynthetic process"/>
    <property type="evidence" value="ECO:0007669"/>
    <property type="project" value="UniProtKB-KW"/>
</dbReference>
<feature type="binding site" evidence="8">
    <location>
        <position position="205"/>
    </location>
    <ligand>
        <name>NADP(+)</name>
        <dbReference type="ChEBI" id="CHEBI:58349"/>
    </ligand>
</feature>
<evidence type="ECO:0000256" key="3">
    <source>
        <dbReference type="ARBA" id="ARBA00022605"/>
    </source>
</evidence>
<dbReference type="Pfam" id="PF18317">
    <property type="entry name" value="SDH_C"/>
    <property type="match status" value="1"/>
</dbReference>
<comment type="caution">
    <text evidence="12">The sequence shown here is derived from an EMBL/GenBank/DDBJ whole genome shotgun (WGS) entry which is preliminary data.</text>
</comment>
<feature type="binding site" evidence="8">
    <location>
        <begin position="122"/>
        <end position="126"/>
    </location>
    <ligand>
        <name>NADP(+)</name>
        <dbReference type="ChEBI" id="CHEBI:58349"/>
    </ligand>
</feature>
<comment type="catalytic activity">
    <reaction evidence="7 8">
        <text>shikimate + NADP(+) = 3-dehydroshikimate + NADPH + H(+)</text>
        <dbReference type="Rhea" id="RHEA:17737"/>
        <dbReference type="ChEBI" id="CHEBI:15378"/>
        <dbReference type="ChEBI" id="CHEBI:16630"/>
        <dbReference type="ChEBI" id="CHEBI:36208"/>
        <dbReference type="ChEBI" id="CHEBI:57783"/>
        <dbReference type="ChEBI" id="CHEBI:58349"/>
        <dbReference type="EC" id="1.1.1.25"/>
    </reaction>
</comment>
<dbReference type="GO" id="GO:0004764">
    <property type="term" value="F:shikimate 3-dehydrogenase (NADP+) activity"/>
    <property type="evidence" value="ECO:0007669"/>
    <property type="project" value="UniProtKB-UniRule"/>
</dbReference>
<comment type="similarity">
    <text evidence="8">Belongs to the shikimate dehydrogenase family.</text>
</comment>
<comment type="pathway">
    <text evidence="1 8">Metabolic intermediate biosynthesis; chorismate biosynthesis; chorismate from D-erythrose 4-phosphate and phosphoenolpyruvate: step 4/7.</text>
</comment>
<keyword evidence="5 8" id="KW-0560">Oxidoreductase</keyword>
<dbReference type="SUPFAM" id="SSF53223">
    <property type="entry name" value="Aminoacid dehydrogenase-like, N-terminal domain"/>
    <property type="match status" value="1"/>
</dbReference>